<name>A0ACB9LK27_9MYRT</name>
<evidence type="ECO:0000313" key="2">
    <source>
        <dbReference type="Proteomes" id="UP001057402"/>
    </source>
</evidence>
<organism evidence="1 2">
    <name type="scientific">Melastoma candidum</name>
    <dbReference type="NCBI Taxonomy" id="119954"/>
    <lineage>
        <taxon>Eukaryota</taxon>
        <taxon>Viridiplantae</taxon>
        <taxon>Streptophyta</taxon>
        <taxon>Embryophyta</taxon>
        <taxon>Tracheophyta</taxon>
        <taxon>Spermatophyta</taxon>
        <taxon>Magnoliopsida</taxon>
        <taxon>eudicotyledons</taxon>
        <taxon>Gunneridae</taxon>
        <taxon>Pentapetalae</taxon>
        <taxon>rosids</taxon>
        <taxon>malvids</taxon>
        <taxon>Myrtales</taxon>
        <taxon>Melastomataceae</taxon>
        <taxon>Melastomatoideae</taxon>
        <taxon>Melastomateae</taxon>
        <taxon>Melastoma</taxon>
    </lineage>
</organism>
<keyword evidence="2" id="KW-1185">Reference proteome</keyword>
<protein>
    <submittedName>
        <fullName evidence="1">Uncharacterized protein</fullName>
    </submittedName>
</protein>
<proteinExistence type="predicted"/>
<comment type="caution">
    <text evidence="1">The sequence shown here is derived from an EMBL/GenBank/DDBJ whole genome shotgun (WGS) entry which is preliminary data.</text>
</comment>
<reference evidence="2" key="1">
    <citation type="journal article" date="2023" name="Front. Plant Sci.">
        <title>Chromosomal-level genome assembly of Melastoma candidum provides insights into trichome evolution.</title>
        <authorList>
            <person name="Zhong Y."/>
            <person name="Wu W."/>
            <person name="Sun C."/>
            <person name="Zou P."/>
            <person name="Liu Y."/>
            <person name="Dai S."/>
            <person name="Zhou R."/>
        </authorList>
    </citation>
    <scope>NUCLEOTIDE SEQUENCE [LARGE SCALE GENOMIC DNA]</scope>
</reference>
<sequence length="80" mass="8382">MGCVGSKEMRKQSGANGYSTTITATTGTTQSQSQSYPHWQPPQQQQYYPPVHTQKAPAPPAPGKPAVSIMAGCGLGYEAG</sequence>
<dbReference type="EMBL" id="CM042890">
    <property type="protein sequence ID" value="KAI4311433.1"/>
    <property type="molecule type" value="Genomic_DNA"/>
</dbReference>
<dbReference type="Proteomes" id="UP001057402">
    <property type="component" value="Chromosome 11"/>
</dbReference>
<gene>
    <name evidence="1" type="ORF">MLD38_036332</name>
</gene>
<accession>A0ACB9LK27</accession>
<evidence type="ECO:0000313" key="1">
    <source>
        <dbReference type="EMBL" id="KAI4311433.1"/>
    </source>
</evidence>